<dbReference type="OMA" id="YAPQIAY"/>
<dbReference type="EMBL" id="GL376619">
    <property type="status" value="NOT_ANNOTATED_CDS"/>
    <property type="molecule type" value="Genomic_DNA"/>
</dbReference>
<organism evidence="2 3">
    <name type="scientific">Globisporangium ultimum (strain ATCC 200006 / CBS 805.95 / DAOM BR144)</name>
    <name type="common">Pythium ultimum</name>
    <dbReference type="NCBI Taxonomy" id="431595"/>
    <lineage>
        <taxon>Eukaryota</taxon>
        <taxon>Sar</taxon>
        <taxon>Stramenopiles</taxon>
        <taxon>Oomycota</taxon>
        <taxon>Peronosporomycetes</taxon>
        <taxon>Pythiales</taxon>
        <taxon>Pythiaceae</taxon>
        <taxon>Globisporangium</taxon>
    </lineage>
</organism>
<dbReference type="Proteomes" id="UP000019132">
    <property type="component" value="Unassembled WGS sequence"/>
</dbReference>
<evidence type="ECO:0000256" key="1">
    <source>
        <dbReference type="SAM" id="Phobius"/>
    </source>
</evidence>
<keyword evidence="1" id="KW-0472">Membrane</keyword>
<dbReference type="EnsemblProtists" id="PYU1_T008104">
    <property type="protein sequence ID" value="PYU1_T008104"/>
    <property type="gene ID" value="PYU1_G008088"/>
</dbReference>
<reference evidence="3" key="2">
    <citation type="submission" date="2010-04" db="EMBL/GenBank/DDBJ databases">
        <authorList>
            <person name="Buell R."/>
            <person name="Hamilton J."/>
            <person name="Hostetler J."/>
        </authorList>
    </citation>
    <scope>NUCLEOTIDE SEQUENCE [LARGE SCALE GENOMIC DNA]</scope>
    <source>
        <strain evidence="3">DAOM:BR144</strain>
    </source>
</reference>
<dbReference type="HOGENOM" id="CLU_038883_0_0_1"/>
<dbReference type="InParanoid" id="K3WT10"/>
<keyword evidence="3" id="KW-1185">Reference proteome</keyword>
<sequence length="406" mass="45687">MYPALWMLVLPLFAGIKLYLGGFWTKTPIVQVAPESNSATEIGSVAESTSSNEEPIRSAGDLKVPEHFNGEDYFAMAVALFIIPIGLAMYPALWLLTLPNFMAVKMYLVSFPRPLKMIPRTSNFYAFVDFQFVAALPAMLLIAVYWVYLLLLIAPSTLLFSIVTGRIANFSSNWELLKDTRHATGFTWNGIVVGLMGAMDRQGLYEFMFYFPSTVVAVPVIKYLFTCNPLIHKLSTKHANQWTVPLELTDDQTVASALQSMTYTTHVESDRAQIDEHEFSAHYPVIPPSASPAPTSVVGVQFTTVIVNFTKTTRNNAETGLRSELGKRGIYVVELMFWNPCHMVTGYVEVNVQHDGGVEHPMWCFTGENYWGNRFYKNIDNLFWRYAPQCGGYFKTHGDADIDVSR</sequence>
<accession>K3WT10</accession>
<dbReference type="VEuPathDB" id="FungiDB:PYU1_G008088"/>
<reference evidence="3" key="1">
    <citation type="journal article" date="2010" name="Genome Biol.">
        <title>Genome sequence of the necrotrophic plant pathogen Pythium ultimum reveals original pathogenicity mechanisms and effector repertoire.</title>
        <authorList>
            <person name="Levesque C.A."/>
            <person name="Brouwer H."/>
            <person name="Cano L."/>
            <person name="Hamilton J.P."/>
            <person name="Holt C."/>
            <person name="Huitema E."/>
            <person name="Raffaele S."/>
            <person name="Robideau G.P."/>
            <person name="Thines M."/>
            <person name="Win J."/>
            <person name="Zerillo M.M."/>
            <person name="Beakes G.W."/>
            <person name="Boore J.L."/>
            <person name="Busam D."/>
            <person name="Dumas B."/>
            <person name="Ferriera S."/>
            <person name="Fuerstenberg S.I."/>
            <person name="Gachon C.M."/>
            <person name="Gaulin E."/>
            <person name="Govers F."/>
            <person name="Grenville-Briggs L."/>
            <person name="Horner N."/>
            <person name="Hostetler J."/>
            <person name="Jiang R.H."/>
            <person name="Johnson J."/>
            <person name="Krajaejun T."/>
            <person name="Lin H."/>
            <person name="Meijer H.J."/>
            <person name="Moore B."/>
            <person name="Morris P."/>
            <person name="Phuntmart V."/>
            <person name="Puiu D."/>
            <person name="Shetty J."/>
            <person name="Stajich J.E."/>
            <person name="Tripathy S."/>
            <person name="Wawra S."/>
            <person name="van West P."/>
            <person name="Whitty B.R."/>
            <person name="Coutinho P.M."/>
            <person name="Henrissat B."/>
            <person name="Martin F."/>
            <person name="Thomas P.D."/>
            <person name="Tyler B.M."/>
            <person name="De Vries R.P."/>
            <person name="Kamoun S."/>
            <person name="Yandell M."/>
            <person name="Tisserat N."/>
            <person name="Buell C.R."/>
        </authorList>
    </citation>
    <scope>NUCLEOTIDE SEQUENCE</scope>
    <source>
        <strain evidence="3">DAOM:BR144</strain>
    </source>
</reference>
<reference evidence="2" key="3">
    <citation type="submission" date="2015-02" db="UniProtKB">
        <authorList>
            <consortium name="EnsemblProtists"/>
        </authorList>
    </citation>
    <scope>IDENTIFICATION</scope>
    <source>
        <strain evidence="2">DAOM BR144</strain>
    </source>
</reference>
<feature type="transmembrane region" description="Helical" evidence="1">
    <location>
        <begin position="73"/>
        <end position="103"/>
    </location>
</feature>
<feature type="transmembrane region" description="Helical" evidence="1">
    <location>
        <begin position="207"/>
        <end position="225"/>
    </location>
</feature>
<dbReference type="AlphaFoldDB" id="K3WT10"/>
<proteinExistence type="predicted"/>
<dbReference type="eggNOG" id="ENOG502R1Z4">
    <property type="taxonomic scope" value="Eukaryota"/>
</dbReference>
<evidence type="ECO:0000313" key="2">
    <source>
        <dbReference type="EnsemblProtists" id="PYU1_T008104"/>
    </source>
</evidence>
<evidence type="ECO:0000313" key="3">
    <source>
        <dbReference type="Proteomes" id="UP000019132"/>
    </source>
</evidence>
<protein>
    <submittedName>
        <fullName evidence="2">Uncharacterized protein</fullName>
    </submittedName>
</protein>
<keyword evidence="1" id="KW-0812">Transmembrane</keyword>
<keyword evidence="1" id="KW-1133">Transmembrane helix</keyword>
<name>K3WT10_GLOUD</name>